<keyword evidence="1" id="KW-0472">Membrane</keyword>
<comment type="caution">
    <text evidence="2">The sequence shown here is derived from an EMBL/GenBank/DDBJ whole genome shotgun (WGS) entry which is preliminary data.</text>
</comment>
<reference evidence="2 3" key="1">
    <citation type="submission" date="2021-03" db="EMBL/GenBank/DDBJ databases">
        <title>Genomic Encyclopedia of Type Strains, Phase IV (KMG-IV): sequencing the most valuable type-strain genomes for metagenomic binning, comparative biology and taxonomic classification.</title>
        <authorList>
            <person name="Goeker M."/>
        </authorList>
    </citation>
    <scope>NUCLEOTIDE SEQUENCE [LARGE SCALE GENOMIC DNA]</scope>
    <source>
        <strain evidence="2 3">DSM 24004</strain>
    </source>
</reference>
<protein>
    <submittedName>
        <fullName evidence="2">Membrane protein YdbS with pleckstrin-like domain</fullName>
    </submittedName>
</protein>
<dbReference type="EMBL" id="JAGGKS010000001">
    <property type="protein sequence ID" value="MBP1924712.1"/>
    <property type="molecule type" value="Genomic_DNA"/>
</dbReference>
<keyword evidence="3" id="KW-1185">Reference proteome</keyword>
<evidence type="ECO:0000313" key="3">
    <source>
        <dbReference type="Proteomes" id="UP001519342"/>
    </source>
</evidence>
<name>A0ABS4GAJ3_9FIRM</name>
<dbReference type="Proteomes" id="UP001519342">
    <property type="component" value="Unassembled WGS sequence"/>
</dbReference>
<accession>A0ABS4GAJ3</accession>
<keyword evidence="1" id="KW-1133">Transmembrane helix</keyword>
<keyword evidence="1" id="KW-0812">Transmembrane</keyword>
<proteinExistence type="predicted"/>
<feature type="transmembrane region" description="Helical" evidence="1">
    <location>
        <begin position="48"/>
        <end position="71"/>
    </location>
</feature>
<feature type="transmembrane region" description="Helical" evidence="1">
    <location>
        <begin position="77"/>
        <end position="94"/>
    </location>
</feature>
<organism evidence="2 3">
    <name type="scientific">Sedimentibacter acidaminivorans</name>
    <dbReference type="NCBI Taxonomy" id="913099"/>
    <lineage>
        <taxon>Bacteria</taxon>
        <taxon>Bacillati</taxon>
        <taxon>Bacillota</taxon>
        <taxon>Tissierellia</taxon>
        <taxon>Sedimentibacter</taxon>
    </lineage>
</organism>
<dbReference type="RefSeq" id="WP_209510456.1">
    <property type="nucleotide sequence ID" value="NZ_JAGGKS010000001.1"/>
</dbReference>
<feature type="transmembrane region" description="Helical" evidence="1">
    <location>
        <begin position="186"/>
        <end position="206"/>
    </location>
</feature>
<dbReference type="InterPro" id="IPR046283">
    <property type="entry name" value="DUF6320"/>
</dbReference>
<feature type="transmembrane region" description="Helical" evidence="1">
    <location>
        <begin position="161"/>
        <end position="180"/>
    </location>
</feature>
<sequence length="221" mass="25135">MKKCEKCKVNIIGKRESCPLCQGFLLGRDEEQEEIFPRISSVYKLHNLFFRILILVSIVIATLSVTLNIMIPQRGAWSLFIIGGLVSVWVSLITAINKRNNIPKNIVYQVVIISIALVLWDYMTNWKGWSIEYIIPILCVFAMISMAIIPKILKLKMEDYILYLIIDGVFGIAPLIFILIGILDVIYPSLICVATSIISLSTILIFEGDSMRAEMKKRLHL</sequence>
<feature type="transmembrane region" description="Helical" evidence="1">
    <location>
        <begin position="106"/>
        <end position="123"/>
    </location>
</feature>
<dbReference type="Pfam" id="PF19845">
    <property type="entry name" value="DUF6320"/>
    <property type="match status" value="1"/>
</dbReference>
<evidence type="ECO:0000256" key="1">
    <source>
        <dbReference type="SAM" id="Phobius"/>
    </source>
</evidence>
<feature type="transmembrane region" description="Helical" evidence="1">
    <location>
        <begin position="129"/>
        <end position="149"/>
    </location>
</feature>
<evidence type="ECO:0000313" key="2">
    <source>
        <dbReference type="EMBL" id="MBP1924712.1"/>
    </source>
</evidence>
<gene>
    <name evidence="2" type="ORF">J2Z76_000565</name>
</gene>